<dbReference type="STRING" id="651661.SAMN05660293_00700"/>
<reference evidence="3" key="1">
    <citation type="submission" date="2017-02" db="EMBL/GenBank/DDBJ databases">
        <authorList>
            <person name="Varghese N."/>
            <person name="Submissions S."/>
        </authorList>
    </citation>
    <scope>NUCLEOTIDE SEQUENCE [LARGE SCALE GENOMIC DNA]</scope>
    <source>
        <strain evidence="3">DSM 22270</strain>
    </source>
</reference>
<gene>
    <name evidence="2" type="ORF">SAMN05660293_00700</name>
</gene>
<dbReference type="EMBL" id="FUZA01000001">
    <property type="protein sequence ID" value="SKB52021.1"/>
    <property type="molecule type" value="Genomic_DNA"/>
</dbReference>
<accession>A0A1T5BY11</accession>
<dbReference type="RefSeq" id="WP_082213253.1">
    <property type="nucleotide sequence ID" value="NZ_FUZA01000001.1"/>
</dbReference>
<name>A0A1T5BY11_9BACT</name>
<dbReference type="Pfam" id="PF18962">
    <property type="entry name" value="Por_Secre_tail"/>
    <property type="match status" value="1"/>
</dbReference>
<dbReference type="InterPro" id="IPR026444">
    <property type="entry name" value="Secre_tail"/>
</dbReference>
<proteinExistence type="predicted"/>
<dbReference type="AlphaFoldDB" id="A0A1T5BY11"/>
<evidence type="ECO:0000313" key="2">
    <source>
        <dbReference type="EMBL" id="SKB52021.1"/>
    </source>
</evidence>
<sequence length="204" mass="23306">MITDLDGQERIIEGTVNMGAYEYNVPLSVTLVKFEVSKEGQTAHLKWSTTDETNSNRFEIERSHNGRTWNKIGMVKAYNESRVLRDYRYADCTPDRGENLYRLRMVDKDGIFAYSHIVIIEFDGNSPDVFIYPNPSEDKISIRDYANVKELIISDLNGRPLYHSKSFSQGNGIVEIKSLAQGVYIIKLKHVNGKVLSHKIVVSE</sequence>
<dbReference type="Proteomes" id="UP000190897">
    <property type="component" value="Unassembled WGS sequence"/>
</dbReference>
<dbReference type="NCBIfam" id="TIGR04183">
    <property type="entry name" value="Por_Secre_tail"/>
    <property type="match status" value="1"/>
</dbReference>
<organism evidence="2 3">
    <name type="scientific">Dyadobacter psychrophilus</name>
    <dbReference type="NCBI Taxonomy" id="651661"/>
    <lineage>
        <taxon>Bacteria</taxon>
        <taxon>Pseudomonadati</taxon>
        <taxon>Bacteroidota</taxon>
        <taxon>Cytophagia</taxon>
        <taxon>Cytophagales</taxon>
        <taxon>Spirosomataceae</taxon>
        <taxon>Dyadobacter</taxon>
    </lineage>
</organism>
<dbReference type="OrthoDB" id="976481at2"/>
<keyword evidence="3" id="KW-1185">Reference proteome</keyword>
<evidence type="ECO:0000259" key="1">
    <source>
        <dbReference type="Pfam" id="PF18962"/>
    </source>
</evidence>
<feature type="domain" description="Secretion system C-terminal sorting" evidence="1">
    <location>
        <begin position="131"/>
        <end position="202"/>
    </location>
</feature>
<evidence type="ECO:0000313" key="3">
    <source>
        <dbReference type="Proteomes" id="UP000190897"/>
    </source>
</evidence>
<protein>
    <submittedName>
        <fullName evidence="2">Por secretion system C-terminal sorting domain-containing protein</fullName>
    </submittedName>
</protein>